<gene>
    <name evidence="7" type="ORF">AFUS01_LOCUS1598</name>
</gene>
<dbReference type="OrthoDB" id="6846267at2759"/>
<reference evidence="7" key="1">
    <citation type="submission" date="2021-06" db="EMBL/GenBank/DDBJ databases">
        <authorList>
            <person name="Hodson N. C."/>
            <person name="Mongue J. A."/>
            <person name="Jaron S. K."/>
        </authorList>
    </citation>
    <scope>NUCLEOTIDE SEQUENCE</scope>
</reference>
<dbReference type="Proteomes" id="UP000708208">
    <property type="component" value="Unassembled WGS sequence"/>
</dbReference>
<keyword evidence="8" id="KW-1185">Reference proteome</keyword>
<evidence type="ECO:0000256" key="5">
    <source>
        <dbReference type="RuleBase" id="RU361235"/>
    </source>
</evidence>
<comment type="similarity">
    <text evidence="1 5">Belongs to the type-B carboxylesterase/lipase family.</text>
</comment>
<feature type="non-terminal residue" evidence="7">
    <location>
        <position position="1"/>
    </location>
</feature>
<evidence type="ECO:0000256" key="3">
    <source>
        <dbReference type="ARBA" id="ARBA00022801"/>
    </source>
</evidence>
<feature type="domain" description="Carboxylesterase type B" evidence="6">
    <location>
        <begin position="1"/>
        <end position="76"/>
    </location>
</feature>
<dbReference type="PANTHER" id="PTHR43142">
    <property type="entry name" value="CARBOXYLIC ESTER HYDROLASE"/>
    <property type="match status" value="1"/>
</dbReference>
<dbReference type="EMBL" id="CAJVCH010008848">
    <property type="protein sequence ID" value="CAG7664907.1"/>
    <property type="molecule type" value="Genomic_DNA"/>
</dbReference>
<comment type="caution">
    <text evidence="7">The sequence shown here is derived from an EMBL/GenBank/DDBJ whole genome shotgun (WGS) entry which is preliminary data.</text>
</comment>
<dbReference type="GO" id="GO:0052689">
    <property type="term" value="F:carboxylic ester hydrolase activity"/>
    <property type="evidence" value="ECO:0007669"/>
    <property type="project" value="UniProtKB-KW"/>
</dbReference>
<evidence type="ECO:0000256" key="2">
    <source>
        <dbReference type="ARBA" id="ARBA00022487"/>
    </source>
</evidence>
<evidence type="ECO:0000256" key="1">
    <source>
        <dbReference type="ARBA" id="ARBA00005964"/>
    </source>
</evidence>
<evidence type="ECO:0000313" key="7">
    <source>
        <dbReference type="EMBL" id="CAG7664907.1"/>
    </source>
</evidence>
<keyword evidence="3 5" id="KW-0378">Hydrolase</keyword>
<protein>
    <recommendedName>
        <fullName evidence="5">Carboxylic ester hydrolase</fullName>
        <ecNumber evidence="5">3.1.1.-</ecNumber>
    </recommendedName>
</protein>
<dbReference type="InterPro" id="IPR002018">
    <property type="entry name" value="CarbesteraseB"/>
</dbReference>
<name>A0A8J2JLI0_9HEXA</name>
<evidence type="ECO:0000313" key="8">
    <source>
        <dbReference type="Proteomes" id="UP000708208"/>
    </source>
</evidence>
<proteinExistence type="inferred from homology"/>
<keyword evidence="2" id="KW-0719">Serine esterase</keyword>
<accession>A0A8J2JLI0</accession>
<dbReference type="InterPro" id="IPR019826">
    <property type="entry name" value="Carboxylesterase_B_AS"/>
</dbReference>
<dbReference type="PROSITE" id="PS00122">
    <property type="entry name" value="CARBOXYLESTERASE_B_1"/>
    <property type="match status" value="1"/>
</dbReference>
<organism evidence="7 8">
    <name type="scientific">Allacma fusca</name>
    <dbReference type="NCBI Taxonomy" id="39272"/>
    <lineage>
        <taxon>Eukaryota</taxon>
        <taxon>Metazoa</taxon>
        <taxon>Ecdysozoa</taxon>
        <taxon>Arthropoda</taxon>
        <taxon>Hexapoda</taxon>
        <taxon>Collembola</taxon>
        <taxon>Symphypleona</taxon>
        <taxon>Sminthuridae</taxon>
        <taxon>Allacma</taxon>
    </lineage>
</organism>
<dbReference type="Pfam" id="PF00135">
    <property type="entry name" value="COesterase"/>
    <property type="match status" value="1"/>
</dbReference>
<evidence type="ECO:0000259" key="6">
    <source>
        <dbReference type="Pfam" id="PF00135"/>
    </source>
</evidence>
<dbReference type="EC" id="3.1.1.-" evidence="5"/>
<feature type="non-terminal residue" evidence="7">
    <location>
        <position position="77"/>
    </location>
</feature>
<evidence type="ECO:0000256" key="4">
    <source>
        <dbReference type="ARBA" id="ARBA00023180"/>
    </source>
</evidence>
<dbReference type="AlphaFoldDB" id="A0A8J2JLI0"/>
<dbReference type="PANTHER" id="PTHR43142:SF1">
    <property type="entry name" value="CARBOXYLIC ESTER HYDROLASE"/>
    <property type="match status" value="1"/>
</dbReference>
<keyword evidence="4" id="KW-0325">Glycoprotein</keyword>
<sequence>YRPDYFMDHDVILVTLNYRLGVLGFLSTGDESISGNMGLKDQALAVKWVHSNIKAFGGDPNRITLIGESAGASSTHY</sequence>